<feature type="domain" description="PASTA" evidence="2">
    <location>
        <begin position="41"/>
        <end position="108"/>
    </location>
</feature>
<gene>
    <name evidence="3" type="ORF">SAMN05661096_01012</name>
</gene>
<keyword evidence="1" id="KW-0812">Transmembrane</keyword>
<evidence type="ECO:0000256" key="1">
    <source>
        <dbReference type="SAM" id="Phobius"/>
    </source>
</evidence>
<dbReference type="Gene3D" id="3.30.10.20">
    <property type="match status" value="3"/>
</dbReference>
<keyword evidence="1" id="KW-0472">Membrane</keyword>
<accession>A0A1X7IT42</accession>
<dbReference type="CDD" id="cd06577">
    <property type="entry name" value="PASTA_pknB"/>
    <property type="match status" value="3"/>
</dbReference>
<dbReference type="Pfam" id="PF03793">
    <property type="entry name" value="PASTA"/>
    <property type="match status" value="2"/>
</dbReference>
<feature type="transmembrane region" description="Helical" evidence="1">
    <location>
        <begin position="12"/>
        <end position="34"/>
    </location>
</feature>
<evidence type="ECO:0000313" key="3">
    <source>
        <dbReference type="EMBL" id="SMG17963.1"/>
    </source>
</evidence>
<dbReference type="InterPro" id="IPR005543">
    <property type="entry name" value="PASTA_dom"/>
</dbReference>
<name>A0A1X7IT42_9BACT</name>
<dbReference type="AlphaFoldDB" id="A0A1X7IT42"/>
<sequence>MKLKANSLRDLFIHLGIIVGLGIIIILSFFYIYLPVTTHHGESITVPQLEGVHLNELDEFLLERDLRYEVTADSGFSAEYPPLTVLSQDPAEGKKVKENRKIYVSLNATSPPNVKMPKLVDGSLKNAQMVLESYGLLLGEITYEPHEFQNAVLKQKLDGKEIEAGEDLAKGSTIDLVIGNGLGRPFAMPDVVGNNKEDAEFIIVGSGLQLGKVKTREDDEKAAGIVLQQYPESGTSVRTGNSVDIWIVAPKNENELLTPDDI</sequence>
<proteinExistence type="predicted"/>
<dbReference type="OrthoDB" id="9803895at2"/>
<dbReference type="STRING" id="1028.SAMN05661096_01012"/>
<keyword evidence="4" id="KW-1185">Reference proteome</keyword>
<dbReference type="RefSeq" id="WP_085515961.1">
    <property type="nucleotide sequence ID" value="NZ_FXAW01000001.1"/>
</dbReference>
<dbReference type="Proteomes" id="UP000193804">
    <property type="component" value="Unassembled WGS sequence"/>
</dbReference>
<reference evidence="4" key="1">
    <citation type="submission" date="2017-04" db="EMBL/GenBank/DDBJ databases">
        <authorList>
            <person name="Varghese N."/>
            <person name="Submissions S."/>
        </authorList>
    </citation>
    <scope>NUCLEOTIDE SEQUENCE [LARGE SCALE GENOMIC DNA]</scope>
    <source>
        <strain evidence="4">DSM 4125</strain>
    </source>
</reference>
<dbReference type="PROSITE" id="PS51178">
    <property type="entry name" value="PASTA"/>
    <property type="match status" value="3"/>
</dbReference>
<feature type="domain" description="PASTA" evidence="2">
    <location>
        <begin position="110"/>
        <end position="180"/>
    </location>
</feature>
<dbReference type="EMBL" id="FXAW01000001">
    <property type="protein sequence ID" value="SMG17963.1"/>
    <property type="molecule type" value="Genomic_DNA"/>
</dbReference>
<feature type="domain" description="PASTA" evidence="2">
    <location>
        <begin position="183"/>
        <end position="249"/>
    </location>
</feature>
<dbReference type="SMART" id="SM00740">
    <property type="entry name" value="PASTA"/>
    <property type="match status" value="3"/>
</dbReference>
<keyword evidence="1" id="KW-1133">Transmembrane helix</keyword>
<protein>
    <submittedName>
        <fullName evidence="3">PASTA domain, binds beta-lactams</fullName>
    </submittedName>
</protein>
<organism evidence="3 4">
    <name type="scientific">Marivirga sericea</name>
    <dbReference type="NCBI Taxonomy" id="1028"/>
    <lineage>
        <taxon>Bacteria</taxon>
        <taxon>Pseudomonadati</taxon>
        <taxon>Bacteroidota</taxon>
        <taxon>Cytophagia</taxon>
        <taxon>Cytophagales</taxon>
        <taxon>Marivirgaceae</taxon>
        <taxon>Marivirga</taxon>
    </lineage>
</organism>
<evidence type="ECO:0000259" key="2">
    <source>
        <dbReference type="PROSITE" id="PS51178"/>
    </source>
</evidence>
<evidence type="ECO:0000313" key="4">
    <source>
        <dbReference type="Proteomes" id="UP000193804"/>
    </source>
</evidence>